<dbReference type="EMBL" id="ABEU02000017">
    <property type="protein sequence ID" value="PNR36125.1"/>
    <property type="molecule type" value="Genomic_DNA"/>
</dbReference>
<protein>
    <submittedName>
        <fullName evidence="2 3">Uncharacterized protein</fullName>
    </submittedName>
</protein>
<organism evidence="2">
    <name type="scientific">Physcomitrium patens</name>
    <name type="common">Spreading-leaved earth moss</name>
    <name type="synonym">Physcomitrella patens</name>
    <dbReference type="NCBI Taxonomy" id="3218"/>
    <lineage>
        <taxon>Eukaryota</taxon>
        <taxon>Viridiplantae</taxon>
        <taxon>Streptophyta</taxon>
        <taxon>Embryophyta</taxon>
        <taxon>Bryophyta</taxon>
        <taxon>Bryophytina</taxon>
        <taxon>Bryopsida</taxon>
        <taxon>Funariidae</taxon>
        <taxon>Funariales</taxon>
        <taxon>Funariaceae</taxon>
        <taxon>Physcomitrium</taxon>
    </lineage>
</organism>
<reference evidence="3" key="3">
    <citation type="submission" date="2020-12" db="UniProtKB">
        <authorList>
            <consortium name="EnsemblPlants"/>
        </authorList>
    </citation>
    <scope>IDENTIFICATION</scope>
</reference>
<dbReference type="EnsemblPlants" id="Pp3c17_12660V3.1">
    <property type="protein sequence ID" value="PAC:32907946.CDS.1"/>
    <property type="gene ID" value="Pp3c17_12660"/>
</dbReference>
<proteinExistence type="predicted"/>
<sequence length="96" mass="11693">MTLTYDAKEKRILISKDIIFDKEKIEYPFLDYTTINEIFPFDNMLNNRTSEGEVSEQAPDRHHTDVDNNHTTQQHAQEIRYKYRYSLRELVLKRRR</sequence>
<feature type="compositionally biased region" description="Basic and acidic residues" evidence="1">
    <location>
        <begin position="58"/>
        <end position="68"/>
    </location>
</feature>
<reference evidence="2 4" key="2">
    <citation type="journal article" date="2018" name="Plant J.">
        <title>The Physcomitrella patens chromosome-scale assembly reveals moss genome structure and evolution.</title>
        <authorList>
            <person name="Lang D."/>
            <person name="Ullrich K.K."/>
            <person name="Murat F."/>
            <person name="Fuchs J."/>
            <person name="Jenkins J."/>
            <person name="Haas F.B."/>
            <person name="Piednoel M."/>
            <person name="Gundlach H."/>
            <person name="Van Bel M."/>
            <person name="Meyberg R."/>
            <person name="Vives C."/>
            <person name="Morata J."/>
            <person name="Symeonidi A."/>
            <person name="Hiss M."/>
            <person name="Muchero W."/>
            <person name="Kamisugi Y."/>
            <person name="Saleh O."/>
            <person name="Blanc G."/>
            <person name="Decker E.L."/>
            <person name="van Gessel N."/>
            <person name="Grimwood J."/>
            <person name="Hayes R.D."/>
            <person name="Graham S.W."/>
            <person name="Gunter L.E."/>
            <person name="McDaniel S.F."/>
            <person name="Hoernstein S.N.W."/>
            <person name="Larsson A."/>
            <person name="Li F.W."/>
            <person name="Perroud P.F."/>
            <person name="Phillips J."/>
            <person name="Ranjan P."/>
            <person name="Rokshar D.S."/>
            <person name="Rothfels C.J."/>
            <person name="Schneider L."/>
            <person name="Shu S."/>
            <person name="Stevenson D.W."/>
            <person name="Thummler F."/>
            <person name="Tillich M."/>
            <person name="Villarreal Aguilar J.C."/>
            <person name="Widiez T."/>
            <person name="Wong G.K."/>
            <person name="Wymore A."/>
            <person name="Zhang Y."/>
            <person name="Zimmer A.D."/>
            <person name="Quatrano R.S."/>
            <person name="Mayer K.F.X."/>
            <person name="Goodstein D."/>
            <person name="Casacuberta J.M."/>
            <person name="Vandepoele K."/>
            <person name="Reski R."/>
            <person name="Cuming A.C."/>
            <person name="Tuskan G.A."/>
            <person name="Maumus F."/>
            <person name="Salse J."/>
            <person name="Schmutz J."/>
            <person name="Rensing S.A."/>
        </authorList>
    </citation>
    <scope>NUCLEOTIDE SEQUENCE [LARGE SCALE GENOMIC DNA]</scope>
    <source>
        <strain evidence="3 4">cv. Gransden 2004</strain>
    </source>
</reference>
<accession>A0A2K1J3L9</accession>
<evidence type="ECO:0000313" key="4">
    <source>
        <dbReference type="Proteomes" id="UP000006727"/>
    </source>
</evidence>
<dbReference type="AlphaFoldDB" id="A0A2K1J3L9"/>
<keyword evidence="4" id="KW-1185">Reference proteome</keyword>
<gene>
    <name evidence="2" type="ORF">PHYPA_021976</name>
</gene>
<evidence type="ECO:0000313" key="3">
    <source>
        <dbReference type="EnsemblPlants" id="PAC:32907946.CDS.1"/>
    </source>
</evidence>
<dbReference type="Gramene" id="Pp3c17_12660V3.1">
    <property type="protein sequence ID" value="PAC:32907946.CDS.1"/>
    <property type="gene ID" value="Pp3c17_12660"/>
</dbReference>
<dbReference type="Proteomes" id="UP000006727">
    <property type="component" value="Chromosome 17"/>
</dbReference>
<reference evidence="2 4" key="1">
    <citation type="journal article" date="2008" name="Science">
        <title>The Physcomitrella genome reveals evolutionary insights into the conquest of land by plants.</title>
        <authorList>
            <person name="Rensing S."/>
            <person name="Lang D."/>
            <person name="Zimmer A."/>
            <person name="Terry A."/>
            <person name="Salamov A."/>
            <person name="Shapiro H."/>
            <person name="Nishiyama T."/>
            <person name="Perroud P.-F."/>
            <person name="Lindquist E."/>
            <person name="Kamisugi Y."/>
            <person name="Tanahashi T."/>
            <person name="Sakakibara K."/>
            <person name="Fujita T."/>
            <person name="Oishi K."/>
            <person name="Shin-I T."/>
            <person name="Kuroki Y."/>
            <person name="Toyoda A."/>
            <person name="Suzuki Y."/>
            <person name="Hashimoto A."/>
            <person name="Yamaguchi K."/>
            <person name="Sugano A."/>
            <person name="Kohara Y."/>
            <person name="Fujiyama A."/>
            <person name="Anterola A."/>
            <person name="Aoki S."/>
            <person name="Ashton N."/>
            <person name="Barbazuk W.B."/>
            <person name="Barker E."/>
            <person name="Bennetzen J."/>
            <person name="Bezanilla M."/>
            <person name="Blankenship R."/>
            <person name="Cho S.H."/>
            <person name="Dutcher S."/>
            <person name="Estelle M."/>
            <person name="Fawcett J.A."/>
            <person name="Gundlach H."/>
            <person name="Hanada K."/>
            <person name="Heyl A."/>
            <person name="Hicks K.A."/>
            <person name="Hugh J."/>
            <person name="Lohr M."/>
            <person name="Mayer K."/>
            <person name="Melkozernov A."/>
            <person name="Murata T."/>
            <person name="Nelson D."/>
            <person name="Pils B."/>
            <person name="Prigge M."/>
            <person name="Reiss B."/>
            <person name="Renner T."/>
            <person name="Rombauts S."/>
            <person name="Rushton P."/>
            <person name="Sanderfoot A."/>
            <person name="Schween G."/>
            <person name="Shiu S.-H."/>
            <person name="Stueber K."/>
            <person name="Theodoulou F.L."/>
            <person name="Tu H."/>
            <person name="Van de Peer Y."/>
            <person name="Verrier P.J."/>
            <person name="Waters E."/>
            <person name="Wood A."/>
            <person name="Yang L."/>
            <person name="Cove D."/>
            <person name="Cuming A."/>
            <person name="Hasebe M."/>
            <person name="Lucas S."/>
            <person name="Mishler D.B."/>
            <person name="Reski R."/>
            <person name="Grigoriev I."/>
            <person name="Quatrano R.S."/>
            <person name="Boore J.L."/>
        </authorList>
    </citation>
    <scope>NUCLEOTIDE SEQUENCE [LARGE SCALE GENOMIC DNA]</scope>
    <source>
        <strain evidence="3 4">cv. Gransden 2004</strain>
    </source>
</reference>
<feature type="region of interest" description="Disordered" evidence="1">
    <location>
        <begin position="49"/>
        <end position="76"/>
    </location>
</feature>
<evidence type="ECO:0000256" key="1">
    <source>
        <dbReference type="SAM" id="MobiDB-lite"/>
    </source>
</evidence>
<dbReference type="InParanoid" id="A0A2K1J3L9"/>
<evidence type="ECO:0000313" key="2">
    <source>
        <dbReference type="EMBL" id="PNR36125.1"/>
    </source>
</evidence>
<name>A0A2K1J3L9_PHYPA</name>